<dbReference type="RefSeq" id="XP_067925145.1">
    <property type="nucleotide sequence ID" value="XM_068062881.1"/>
</dbReference>
<dbReference type="VEuPathDB" id="ToxoDB:CSUI_002682"/>
<dbReference type="Proteomes" id="UP000221165">
    <property type="component" value="Unassembled WGS sequence"/>
</dbReference>
<dbReference type="GO" id="GO:0070192">
    <property type="term" value="P:chromosome organization involved in meiotic cell cycle"/>
    <property type="evidence" value="ECO:0007669"/>
    <property type="project" value="TreeGrafter"/>
</dbReference>
<protein>
    <submittedName>
        <fullName evidence="1">Smc n terminal domain-containing protein</fullName>
    </submittedName>
</protein>
<keyword evidence="2" id="KW-1185">Reference proteome</keyword>
<dbReference type="GO" id="GO:0000794">
    <property type="term" value="C:condensed nuclear chromosome"/>
    <property type="evidence" value="ECO:0007669"/>
    <property type="project" value="TreeGrafter"/>
</dbReference>
<dbReference type="GO" id="GO:0030870">
    <property type="term" value="C:Mre11 complex"/>
    <property type="evidence" value="ECO:0007669"/>
    <property type="project" value="TreeGrafter"/>
</dbReference>
<evidence type="ECO:0000313" key="1">
    <source>
        <dbReference type="EMBL" id="PHJ23469.1"/>
    </source>
</evidence>
<dbReference type="AlphaFoldDB" id="A0A2C6L5K4"/>
<dbReference type="GO" id="GO:0003691">
    <property type="term" value="F:double-stranded telomeric DNA binding"/>
    <property type="evidence" value="ECO:0007669"/>
    <property type="project" value="TreeGrafter"/>
</dbReference>
<evidence type="ECO:0000313" key="2">
    <source>
        <dbReference type="Proteomes" id="UP000221165"/>
    </source>
</evidence>
<dbReference type="GO" id="GO:0000722">
    <property type="term" value="P:telomere maintenance via recombination"/>
    <property type="evidence" value="ECO:0007669"/>
    <property type="project" value="TreeGrafter"/>
</dbReference>
<comment type="caution">
    <text evidence="1">The sequence shown here is derived from an EMBL/GenBank/DDBJ whole genome shotgun (WGS) entry which is preliminary data.</text>
</comment>
<organism evidence="1 2">
    <name type="scientific">Cystoisospora suis</name>
    <dbReference type="NCBI Taxonomy" id="483139"/>
    <lineage>
        <taxon>Eukaryota</taxon>
        <taxon>Sar</taxon>
        <taxon>Alveolata</taxon>
        <taxon>Apicomplexa</taxon>
        <taxon>Conoidasida</taxon>
        <taxon>Coccidia</taxon>
        <taxon>Eucoccidiorida</taxon>
        <taxon>Eimeriorina</taxon>
        <taxon>Sarcocystidae</taxon>
        <taxon>Cystoisospora</taxon>
    </lineage>
</organism>
<sequence length="200" mass="21923">MKSVNATMKELWQTMYTGHDIDYIAIRSDTEEEAQKEISGNLSIFGKKAAGGEDEGGVSLGSSTGAVSAAGQRSYNYRVVLVKGEVELEMRGRCSAGQKVLASIIIRLALAETFCIHCGVLALDEPTTNLDRYNCESLARALAALVEARRGSESFQLILITHDEHFVMQLSRHGLCDKFFKIHKTLNGDSRISSCELQGF</sequence>
<dbReference type="GO" id="GO:0051880">
    <property type="term" value="F:G-quadruplex DNA binding"/>
    <property type="evidence" value="ECO:0007669"/>
    <property type="project" value="TreeGrafter"/>
</dbReference>
<dbReference type="PANTHER" id="PTHR18867">
    <property type="entry name" value="RAD50"/>
    <property type="match status" value="1"/>
</dbReference>
<dbReference type="Gene3D" id="3.40.50.300">
    <property type="entry name" value="P-loop containing nucleotide triphosphate hydrolases"/>
    <property type="match status" value="1"/>
</dbReference>
<dbReference type="GO" id="GO:0006302">
    <property type="term" value="P:double-strand break repair"/>
    <property type="evidence" value="ECO:0007669"/>
    <property type="project" value="TreeGrafter"/>
</dbReference>
<reference evidence="1 2" key="1">
    <citation type="journal article" date="2017" name="Int. J. Parasitol.">
        <title>The genome of the protozoan parasite Cystoisospora suis and a reverse vaccinology approach to identify vaccine candidates.</title>
        <authorList>
            <person name="Palmieri N."/>
            <person name="Shrestha A."/>
            <person name="Ruttkowski B."/>
            <person name="Beck T."/>
            <person name="Vogl C."/>
            <person name="Tomley F."/>
            <person name="Blake D.P."/>
            <person name="Joachim A."/>
        </authorList>
    </citation>
    <scope>NUCLEOTIDE SEQUENCE [LARGE SCALE GENOMIC DNA]</scope>
    <source>
        <strain evidence="1 2">Wien I</strain>
    </source>
</reference>
<name>A0A2C6L5K4_9APIC</name>
<gene>
    <name evidence="1" type="ORF">CSUI_002682</name>
</gene>
<proteinExistence type="predicted"/>
<dbReference type="GO" id="GO:0043047">
    <property type="term" value="F:single-stranded telomeric DNA binding"/>
    <property type="evidence" value="ECO:0007669"/>
    <property type="project" value="TreeGrafter"/>
</dbReference>
<dbReference type="OrthoDB" id="332661at2759"/>
<dbReference type="EMBL" id="MIGC01001107">
    <property type="protein sequence ID" value="PHJ23469.1"/>
    <property type="molecule type" value="Genomic_DNA"/>
</dbReference>
<accession>A0A2C6L5K4</accession>
<dbReference type="InterPro" id="IPR027417">
    <property type="entry name" value="P-loop_NTPase"/>
</dbReference>
<dbReference type="SUPFAM" id="SSF52540">
    <property type="entry name" value="P-loop containing nucleoside triphosphate hydrolases"/>
    <property type="match status" value="1"/>
</dbReference>
<dbReference type="GeneID" id="94426092"/>
<dbReference type="PANTHER" id="PTHR18867:SF12">
    <property type="entry name" value="DNA REPAIR PROTEIN RAD50"/>
    <property type="match status" value="1"/>
</dbReference>
<dbReference type="GO" id="GO:0007004">
    <property type="term" value="P:telomere maintenance via telomerase"/>
    <property type="evidence" value="ECO:0007669"/>
    <property type="project" value="TreeGrafter"/>
</dbReference>